<dbReference type="EMBL" id="JABAIV010000005">
    <property type="protein sequence ID" value="NNG24344.1"/>
    <property type="molecule type" value="Genomic_DNA"/>
</dbReference>
<comment type="caution">
    <text evidence="1">The sequence shown here is derived from an EMBL/GenBank/DDBJ whole genome shotgun (WGS) entry which is preliminary data.</text>
</comment>
<accession>A0A7Y2P1X9</accession>
<evidence type="ECO:0000313" key="1">
    <source>
        <dbReference type="EMBL" id="NNG24344.1"/>
    </source>
</evidence>
<organism evidence="1 2">
    <name type="scientific">Telluria aromaticivorans</name>
    <dbReference type="NCBI Taxonomy" id="2725995"/>
    <lineage>
        <taxon>Bacteria</taxon>
        <taxon>Pseudomonadati</taxon>
        <taxon>Pseudomonadota</taxon>
        <taxon>Betaproteobacteria</taxon>
        <taxon>Burkholderiales</taxon>
        <taxon>Oxalobacteraceae</taxon>
        <taxon>Telluria group</taxon>
        <taxon>Telluria</taxon>
    </lineage>
</organism>
<dbReference type="RefSeq" id="WP_171085899.1">
    <property type="nucleotide sequence ID" value="NZ_JABAIV010000005.1"/>
</dbReference>
<proteinExistence type="predicted"/>
<gene>
    <name evidence="1" type="ORF">HGB41_15235</name>
</gene>
<evidence type="ECO:0000313" key="2">
    <source>
        <dbReference type="Proteomes" id="UP000533905"/>
    </source>
</evidence>
<protein>
    <submittedName>
        <fullName evidence="1">Uncharacterized protein</fullName>
    </submittedName>
</protein>
<reference evidence="1 2" key="1">
    <citation type="submission" date="2020-04" db="EMBL/GenBank/DDBJ databases">
        <title>Massilia sp. nov., a cold adapted bacteria isolated from Arctic soil.</title>
        <authorList>
            <person name="Son J."/>
            <person name="Ka J.-O."/>
        </authorList>
    </citation>
    <scope>NUCLEOTIDE SEQUENCE [LARGE SCALE GENOMIC DNA]</scope>
    <source>
        <strain evidence="1 2">ML15P13</strain>
    </source>
</reference>
<name>A0A7Y2P1X9_9BURK</name>
<sequence length="84" mass="9428">MSKVLSEEDSDEFAVPGAFGKAGGWWSGAKAWFARRLRVADPAPWQAGYDAFYRGVDANPHALGAKAFSEWEQGRKAFREDFDW</sequence>
<dbReference type="Proteomes" id="UP000533905">
    <property type="component" value="Unassembled WGS sequence"/>
</dbReference>
<dbReference type="AlphaFoldDB" id="A0A7Y2P1X9"/>
<keyword evidence="2" id="KW-1185">Reference proteome</keyword>